<dbReference type="EMBL" id="KN846971">
    <property type="protein sequence ID" value="KIW81397.1"/>
    <property type="molecule type" value="Genomic_DNA"/>
</dbReference>
<reference evidence="6 7" key="1">
    <citation type="submission" date="2015-01" db="EMBL/GenBank/DDBJ databases">
        <title>The Genome Sequence of Fonsecaea pedrosoi CBS 271.37.</title>
        <authorList>
            <consortium name="The Broad Institute Genomics Platform"/>
            <person name="Cuomo C."/>
            <person name="de Hoog S."/>
            <person name="Gorbushina A."/>
            <person name="Stielow B."/>
            <person name="Teixiera M."/>
            <person name="Abouelleil A."/>
            <person name="Chapman S.B."/>
            <person name="Priest M."/>
            <person name="Young S.K."/>
            <person name="Wortman J."/>
            <person name="Nusbaum C."/>
            <person name="Birren B."/>
        </authorList>
    </citation>
    <scope>NUCLEOTIDE SEQUENCE [LARGE SCALE GENOMIC DNA]</scope>
    <source>
        <strain evidence="6 7">CBS 271.37</strain>
    </source>
</reference>
<dbReference type="RefSeq" id="XP_013285205.1">
    <property type="nucleotide sequence ID" value="XM_013429751.1"/>
</dbReference>
<comment type="similarity">
    <text evidence="1">Belongs to the CACTIN family.</text>
</comment>
<feature type="domain" description="Splicing factor cactin central" evidence="5">
    <location>
        <begin position="57"/>
        <end position="244"/>
    </location>
</feature>
<evidence type="ECO:0000259" key="4">
    <source>
        <dbReference type="Pfam" id="PF09732"/>
    </source>
</evidence>
<dbReference type="VEuPathDB" id="FungiDB:Z517_04422"/>
<feature type="region of interest" description="Disordered" evidence="3">
    <location>
        <begin position="1"/>
        <end position="55"/>
    </location>
</feature>
<dbReference type="GO" id="GO:0005681">
    <property type="term" value="C:spliceosomal complex"/>
    <property type="evidence" value="ECO:0007669"/>
    <property type="project" value="TreeGrafter"/>
</dbReference>
<feature type="domain" description="Splicing factor Cactin C-terminal" evidence="4">
    <location>
        <begin position="414"/>
        <end position="548"/>
    </location>
</feature>
<feature type="region of interest" description="Disordered" evidence="3">
    <location>
        <begin position="338"/>
        <end position="372"/>
    </location>
</feature>
<evidence type="ECO:0000313" key="7">
    <source>
        <dbReference type="Proteomes" id="UP000053029"/>
    </source>
</evidence>
<dbReference type="GO" id="GO:0045292">
    <property type="term" value="P:mRNA cis splicing, via spliceosome"/>
    <property type="evidence" value="ECO:0007669"/>
    <property type="project" value="TreeGrafter"/>
</dbReference>
<organism evidence="6 7">
    <name type="scientific">Fonsecaea pedrosoi CBS 271.37</name>
    <dbReference type="NCBI Taxonomy" id="1442368"/>
    <lineage>
        <taxon>Eukaryota</taxon>
        <taxon>Fungi</taxon>
        <taxon>Dikarya</taxon>
        <taxon>Ascomycota</taxon>
        <taxon>Pezizomycotina</taxon>
        <taxon>Eurotiomycetes</taxon>
        <taxon>Chaetothyriomycetidae</taxon>
        <taxon>Chaetothyriales</taxon>
        <taxon>Herpotrichiellaceae</taxon>
        <taxon>Fonsecaea</taxon>
    </lineage>
</organism>
<dbReference type="AlphaFoldDB" id="A0A0D2F421"/>
<dbReference type="PANTHER" id="PTHR21737">
    <property type="entry name" value="POLYGLUTAMINE BINDING PROTEIN 1/MARVEL MEMBRANE-ASSOCIATING DOMAIN CONTAINING 3"/>
    <property type="match status" value="1"/>
</dbReference>
<dbReference type="SMART" id="SM01050">
    <property type="entry name" value="CactinC_cactus"/>
    <property type="match status" value="1"/>
</dbReference>
<sequence>MSDVQQTYKRKRSQSPPPWRRGDDSRQYRERDAPRGGRNHGQPQRWSHKDQMRINQMQEDERMREWVAQEDDFVLKQAKKKADIRVKEGRAKPIDWLAVTLRVVDPTRNPLDDEVEEKDLDFVDPDSVFDGLSESQLSELRRDIETYMNLEKNRKNRDYWQTMQIICKDRQKKLRASGPEGRAMSSVASDIDKLLGPKSYEQLEVLEGQIRTKLDSDEPIDTDYWQQLLDSLLVWKAKAKLKRVCQDVLESRLKNLKQENEQKARSVQQQLQNAGVEPAVSPQHSKEVDPDPLLEIPTKDKGLEIQDERTFLQNVAASRRKIVHMGYVPAPKAGASTASTISTSLQPRPAAQPSKTVDPTSRFDRSTEDVSSTTKALFDREVARGVNENEEIFAGEEETSSESKPLWMQEYGGKYRPRKPKYFNRVQMGYEWNKYNQTHYDHDNPPPKVVQGYKFHIFYPDLIDPTKAPTYKIIREGGRRKGQTMAPAGEEDTCIIRFMSGPPYEDIAFRIVDRDWDYSSKHDRGFKSTFEKGVLTLHFTFKRVVYRK</sequence>
<accession>A0A0D2F421</accession>
<proteinExistence type="inferred from homology"/>
<evidence type="ECO:0000259" key="5">
    <source>
        <dbReference type="Pfam" id="PF10312"/>
    </source>
</evidence>
<dbReference type="InterPro" id="IPR019134">
    <property type="entry name" value="Cactin_C"/>
</dbReference>
<dbReference type="PANTHER" id="PTHR21737:SF4">
    <property type="entry name" value="SPLICING FACTOR CACTIN"/>
    <property type="match status" value="1"/>
</dbReference>
<dbReference type="Proteomes" id="UP000053029">
    <property type="component" value="Unassembled WGS sequence"/>
</dbReference>
<feature type="compositionally biased region" description="Basic and acidic residues" evidence="3">
    <location>
        <begin position="20"/>
        <end position="35"/>
    </location>
</feature>
<protein>
    <recommendedName>
        <fullName evidence="2">Splicing factor Cactin</fullName>
    </recommendedName>
</protein>
<dbReference type="InterPro" id="IPR018816">
    <property type="entry name" value="Cactin_central"/>
</dbReference>
<gene>
    <name evidence="6" type="ORF">Z517_04422</name>
</gene>
<dbReference type="GeneID" id="25303912"/>
<name>A0A0D2F421_9EURO</name>
<evidence type="ECO:0000256" key="3">
    <source>
        <dbReference type="SAM" id="MobiDB-lite"/>
    </source>
</evidence>
<dbReference type="GO" id="GO:0005737">
    <property type="term" value="C:cytoplasm"/>
    <property type="evidence" value="ECO:0007669"/>
    <property type="project" value="TreeGrafter"/>
</dbReference>
<dbReference type="HOGENOM" id="CLU_011759_2_1_1"/>
<dbReference type="Pfam" id="PF10312">
    <property type="entry name" value="Cactin_mid"/>
    <property type="match status" value="1"/>
</dbReference>
<evidence type="ECO:0000256" key="1">
    <source>
        <dbReference type="ARBA" id="ARBA00006895"/>
    </source>
</evidence>
<dbReference type="Pfam" id="PF09732">
    <property type="entry name" value="CactinC_cactus"/>
    <property type="match status" value="1"/>
</dbReference>
<dbReference type="STRING" id="1442368.A0A0D2F421"/>
<evidence type="ECO:0000256" key="2">
    <source>
        <dbReference type="ARBA" id="ARBA00034534"/>
    </source>
</evidence>
<keyword evidence="7" id="KW-1185">Reference proteome</keyword>
<feature type="region of interest" description="Disordered" evidence="3">
    <location>
        <begin position="259"/>
        <end position="300"/>
    </location>
</feature>
<evidence type="ECO:0000313" key="6">
    <source>
        <dbReference type="EMBL" id="KIW81397.1"/>
    </source>
</evidence>
<dbReference type="OrthoDB" id="265955at2759"/>